<gene>
    <name evidence="2" type="ORF">Vbra_1204</name>
</gene>
<protein>
    <submittedName>
        <fullName evidence="2">Uncharacterized protein</fullName>
    </submittedName>
</protein>
<accession>A0A0G4FFN5</accession>
<dbReference type="OrthoDB" id="5427350at2759"/>
<dbReference type="PhylomeDB" id="A0A0G4FFN5"/>
<dbReference type="VEuPathDB" id="CryptoDB:Vbra_1204"/>
<feature type="region of interest" description="Disordered" evidence="1">
    <location>
        <begin position="12"/>
        <end position="31"/>
    </location>
</feature>
<dbReference type="AlphaFoldDB" id="A0A0G4FFN5"/>
<name>A0A0G4FFN5_VITBC</name>
<dbReference type="EMBL" id="CDMY01000430">
    <property type="protein sequence ID" value="CEM11994.1"/>
    <property type="molecule type" value="Genomic_DNA"/>
</dbReference>
<keyword evidence="3" id="KW-1185">Reference proteome</keyword>
<dbReference type="InParanoid" id="A0A0G4FFN5"/>
<evidence type="ECO:0000256" key="1">
    <source>
        <dbReference type="SAM" id="MobiDB-lite"/>
    </source>
</evidence>
<dbReference type="Proteomes" id="UP000041254">
    <property type="component" value="Unassembled WGS sequence"/>
</dbReference>
<evidence type="ECO:0000313" key="3">
    <source>
        <dbReference type="Proteomes" id="UP000041254"/>
    </source>
</evidence>
<organism evidence="2 3">
    <name type="scientific">Vitrella brassicaformis (strain CCMP3155)</name>
    <dbReference type="NCBI Taxonomy" id="1169540"/>
    <lineage>
        <taxon>Eukaryota</taxon>
        <taxon>Sar</taxon>
        <taxon>Alveolata</taxon>
        <taxon>Colpodellida</taxon>
        <taxon>Vitrellaceae</taxon>
        <taxon>Vitrella</taxon>
    </lineage>
</organism>
<reference evidence="2 3" key="1">
    <citation type="submission" date="2014-11" db="EMBL/GenBank/DDBJ databases">
        <authorList>
            <person name="Zhu J."/>
            <person name="Qi W."/>
            <person name="Song R."/>
        </authorList>
    </citation>
    <scope>NUCLEOTIDE SEQUENCE [LARGE SCALE GENOMIC DNA]</scope>
</reference>
<evidence type="ECO:0000313" key="2">
    <source>
        <dbReference type="EMBL" id="CEM11994.1"/>
    </source>
</evidence>
<sequence>MLDTGSQVCILTQTPRKGAGPPPESVKPDKNAPGCDFDFSAVVIVAASKYRATVATIRARGVEYDLDFDSHGRPMEARLVHSYDTGIYARAKGSYRRMPNSNGVYCLGLTRDEFFNFFTNPFYIETTSDGKELIRMDWDLKSGGYSSYRGQSDDSPTEVHAEVEKKQFEHWVDIPEGAENCKYFHAVAFDDQDEEMNRSQVVATSASLP</sequence>
<proteinExistence type="predicted"/>